<evidence type="ECO:0000256" key="6">
    <source>
        <dbReference type="ARBA" id="ARBA00022840"/>
    </source>
</evidence>
<dbReference type="PROSITE" id="PS00108">
    <property type="entry name" value="PROTEIN_KINASE_ST"/>
    <property type="match status" value="1"/>
</dbReference>
<feature type="domain" description="Protein kinase" evidence="10">
    <location>
        <begin position="31"/>
        <end position="273"/>
    </location>
</feature>
<keyword evidence="2" id="KW-0723">Serine/threonine-protein kinase</keyword>
<dbReference type="GO" id="GO:0005524">
    <property type="term" value="F:ATP binding"/>
    <property type="evidence" value="ECO:0007669"/>
    <property type="project" value="UniProtKB-KW"/>
</dbReference>
<keyword evidence="3" id="KW-0808">Transferase</keyword>
<feature type="compositionally biased region" description="Low complexity" evidence="9">
    <location>
        <begin position="454"/>
        <end position="467"/>
    </location>
</feature>
<evidence type="ECO:0000256" key="4">
    <source>
        <dbReference type="ARBA" id="ARBA00022741"/>
    </source>
</evidence>
<dbReference type="GO" id="GO:0005737">
    <property type="term" value="C:cytoplasm"/>
    <property type="evidence" value="ECO:0007669"/>
    <property type="project" value="TreeGrafter"/>
</dbReference>
<proteinExistence type="inferred from homology"/>
<evidence type="ECO:0000256" key="7">
    <source>
        <dbReference type="ARBA" id="ARBA00047899"/>
    </source>
</evidence>
<feature type="compositionally biased region" description="Polar residues" evidence="9">
    <location>
        <begin position="468"/>
        <end position="492"/>
    </location>
</feature>
<evidence type="ECO:0000256" key="3">
    <source>
        <dbReference type="ARBA" id="ARBA00022679"/>
    </source>
</evidence>
<evidence type="ECO:0000256" key="2">
    <source>
        <dbReference type="ARBA" id="ARBA00022527"/>
    </source>
</evidence>
<comment type="catalytic activity">
    <reaction evidence="7">
        <text>L-threonyl-[protein] + ATP = O-phospho-L-threonyl-[protein] + ADP + H(+)</text>
        <dbReference type="Rhea" id="RHEA:46608"/>
        <dbReference type="Rhea" id="RHEA-COMP:11060"/>
        <dbReference type="Rhea" id="RHEA-COMP:11605"/>
        <dbReference type="ChEBI" id="CHEBI:15378"/>
        <dbReference type="ChEBI" id="CHEBI:30013"/>
        <dbReference type="ChEBI" id="CHEBI:30616"/>
        <dbReference type="ChEBI" id="CHEBI:61977"/>
        <dbReference type="ChEBI" id="CHEBI:456216"/>
        <dbReference type="EC" id="2.7.11.1"/>
    </reaction>
</comment>
<dbReference type="InterPro" id="IPR000719">
    <property type="entry name" value="Prot_kinase_dom"/>
</dbReference>
<evidence type="ECO:0000256" key="5">
    <source>
        <dbReference type="ARBA" id="ARBA00022777"/>
    </source>
</evidence>
<evidence type="ECO:0000256" key="9">
    <source>
        <dbReference type="SAM" id="MobiDB-lite"/>
    </source>
</evidence>
<dbReference type="InterPro" id="IPR008271">
    <property type="entry name" value="Ser/Thr_kinase_AS"/>
</dbReference>
<name>A0A6B2L2J9_9EUKA</name>
<evidence type="ECO:0000259" key="10">
    <source>
        <dbReference type="PROSITE" id="PS50011"/>
    </source>
</evidence>
<keyword evidence="6" id="KW-0067">ATP-binding</keyword>
<evidence type="ECO:0000256" key="1">
    <source>
        <dbReference type="ARBA" id="ARBA00008874"/>
    </source>
</evidence>
<dbReference type="PANTHER" id="PTHR48012">
    <property type="entry name" value="STERILE20-LIKE KINASE, ISOFORM B-RELATED"/>
    <property type="match status" value="1"/>
</dbReference>
<sequence length="492" mass="56374">MKRYTTFGGFKAQTIEKQKSNLIQYATHEIQREFPHLAKGSYGIVFKGQVAGIAKKVVIKDMDIRDQRTVEEWKKELTVMSENQCSYICEVYGFSSSSNVLTIVMEYMPLGDLFGLLYKKSHEHPLSMLQRIRMGRHCALGIAYLHHNKVMHRDVKSLNVLVTEDYCCKLTDFGCAKLVSETNYLNTVNSGTPLWMAPEVKRGQYNFSADVYSLGLVLFELFEKKLPDFNHATQSVIIPPSFKSANVILPCLQPIPEKRPTAQQLVQTLEMSISNVVKNVSKLLPENEQKIVQDITVQSDDDCLERELVFLYRHLLQKPAQEVDKLIEEAFPTPPPQFTPQPQYQMQMQPQQYQPNQAPPMGYPPMGIPLNPPGFINPQMGIRYPYQQPQAQYHSTPMMQQPPYNPTIMPQQPQPPYHSTPMMQQPPYNPTIMPQQPQPPYHSTPMMQQPHYNQLQQQLQPPYHSHSTPIMNPGQQPNNFANPSNPQYPAGF</sequence>
<dbReference type="SMART" id="SM00220">
    <property type="entry name" value="S_TKc"/>
    <property type="match status" value="1"/>
</dbReference>
<dbReference type="InterPro" id="IPR050629">
    <property type="entry name" value="STE20/SPS1-PAK"/>
</dbReference>
<dbReference type="SUPFAM" id="SSF56112">
    <property type="entry name" value="Protein kinase-like (PK-like)"/>
    <property type="match status" value="1"/>
</dbReference>
<evidence type="ECO:0000313" key="11">
    <source>
        <dbReference type="EMBL" id="NDV31135.1"/>
    </source>
</evidence>
<dbReference type="PANTHER" id="PTHR48012:SF10">
    <property type="entry name" value="FI20177P1"/>
    <property type="match status" value="1"/>
</dbReference>
<dbReference type="EMBL" id="GIBP01002166">
    <property type="protein sequence ID" value="NDV31135.1"/>
    <property type="molecule type" value="Transcribed_RNA"/>
</dbReference>
<keyword evidence="4" id="KW-0547">Nucleotide-binding</keyword>
<reference evidence="11" key="1">
    <citation type="journal article" date="2020" name="J. Eukaryot. Microbiol.">
        <title>De novo Sequencing, Assembly and Annotation of the Transcriptome for the Free-Living Testate Amoeba Arcella intermedia.</title>
        <authorList>
            <person name="Ribeiro G.M."/>
            <person name="Porfirio-Sousa A.L."/>
            <person name="Maurer-Alcala X.X."/>
            <person name="Katz L.A."/>
            <person name="Lahr D.J.G."/>
        </authorList>
    </citation>
    <scope>NUCLEOTIDE SEQUENCE</scope>
</reference>
<protein>
    <recommendedName>
        <fullName evidence="10">Protein kinase domain-containing protein</fullName>
    </recommendedName>
</protein>
<organism evidence="11">
    <name type="scientific">Arcella intermedia</name>
    <dbReference type="NCBI Taxonomy" id="1963864"/>
    <lineage>
        <taxon>Eukaryota</taxon>
        <taxon>Amoebozoa</taxon>
        <taxon>Tubulinea</taxon>
        <taxon>Elardia</taxon>
        <taxon>Arcellinida</taxon>
        <taxon>Sphaerothecina</taxon>
        <taxon>Arcellidae</taxon>
        <taxon>Arcella</taxon>
    </lineage>
</organism>
<accession>A0A6B2L2J9</accession>
<dbReference type="Pfam" id="PF00069">
    <property type="entry name" value="Pkinase"/>
    <property type="match status" value="1"/>
</dbReference>
<dbReference type="InterPro" id="IPR011009">
    <property type="entry name" value="Kinase-like_dom_sf"/>
</dbReference>
<feature type="region of interest" description="Disordered" evidence="9">
    <location>
        <begin position="454"/>
        <end position="492"/>
    </location>
</feature>
<dbReference type="GO" id="GO:0004674">
    <property type="term" value="F:protein serine/threonine kinase activity"/>
    <property type="evidence" value="ECO:0007669"/>
    <property type="project" value="UniProtKB-KW"/>
</dbReference>
<dbReference type="Gene3D" id="1.10.510.10">
    <property type="entry name" value="Transferase(Phosphotransferase) domain 1"/>
    <property type="match status" value="1"/>
</dbReference>
<dbReference type="AlphaFoldDB" id="A0A6B2L2J9"/>
<comment type="catalytic activity">
    <reaction evidence="8">
        <text>L-seryl-[protein] + ATP = O-phospho-L-seryl-[protein] + ADP + H(+)</text>
        <dbReference type="Rhea" id="RHEA:17989"/>
        <dbReference type="Rhea" id="RHEA-COMP:9863"/>
        <dbReference type="Rhea" id="RHEA-COMP:11604"/>
        <dbReference type="ChEBI" id="CHEBI:15378"/>
        <dbReference type="ChEBI" id="CHEBI:29999"/>
        <dbReference type="ChEBI" id="CHEBI:30616"/>
        <dbReference type="ChEBI" id="CHEBI:83421"/>
        <dbReference type="ChEBI" id="CHEBI:456216"/>
        <dbReference type="EC" id="2.7.11.1"/>
    </reaction>
</comment>
<dbReference type="PROSITE" id="PS50011">
    <property type="entry name" value="PROTEIN_KINASE_DOM"/>
    <property type="match status" value="1"/>
</dbReference>
<keyword evidence="5" id="KW-0418">Kinase</keyword>
<evidence type="ECO:0000256" key="8">
    <source>
        <dbReference type="ARBA" id="ARBA00048679"/>
    </source>
</evidence>
<comment type="similarity">
    <text evidence="1">Belongs to the protein kinase superfamily. STE Ser/Thr protein kinase family. STE20 subfamily.</text>
</comment>